<feature type="binding site" evidence="8">
    <location>
        <position position="278"/>
    </location>
    <ligand>
        <name>Mn(2+)</name>
        <dbReference type="ChEBI" id="CHEBI:29035"/>
        <label>2</label>
    </ligand>
</feature>
<dbReference type="GO" id="GO:0006508">
    <property type="term" value="P:proteolysis"/>
    <property type="evidence" value="ECO:0007669"/>
    <property type="project" value="UniProtKB-KW"/>
</dbReference>
<feature type="binding site" evidence="8">
    <location>
        <position position="339"/>
    </location>
    <ligand>
        <name>Mn(2+)</name>
        <dbReference type="ChEBI" id="CHEBI:29035"/>
        <label>2</label>
    </ligand>
</feature>
<name>A0A917ICM6_9MICO</name>
<dbReference type="InterPro" id="IPR008283">
    <property type="entry name" value="Peptidase_M17_N"/>
</dbReference>
<comment type="function">
    <text evidence="7 8">Presumably involved in the processing and regular turnover of intracellular proteins. Catalyzes the removal of unsubstituted N-terminal amino acids from various peptides.</text>
</comment>
<dbReference type="InterPro" id="IPR011356">
    <property type="entry name" value="Leucine_aapep/pepB"/>
</dbReference>
<reference evidence="10" key="1">
    <citation type="journal article" date="2014" name="Int. J. Syst. Evol. Microbiol.">
        <title>Complete genome sequence of Corynebacterium casei LMG S-19264T (=DSM 44701T), isolated from a smear-ripened cheese.</title>
        <authorList>
            <consortium name="US DOE Joint Genome Institute (JGI-PGF)"/>
            <person name="Walter F."/>
            <person name="Albersmeier A."/>
            <person name="Kalinowski J."/>
            <person name="Ruckert C."/>
        </authorList>
    </citation>
    <scope>NUCLEOTIDE SEQUENCE</scope>
    <source>
        <strain evidence="10">CGMCC 1.15794</strain>
    </source>
</reference>
<dbReference type="EMBL" id="BMJY01000001">
    <property type="protein sequence ID" value="GGH35295.1"/>
    <property type="molecule type" value="Genomic_DNA"/>
</dbReference>
<evidence type="ECO:0000256" key="4">
    <source>
        <dbReference type="ARBA" id="ARBA00022438"/>
    </source>
</evidence>
<keyword evidence="8" id="KW-0464">Manganese</keyword>
<reference evidence="10" key="2">
    <citation type="submission" date="2020-09" db="EMBL/GenBank/DDBJ databases">
        <authorList>
            <person name="Sun Q."/>
            <person name="Zhou Y."/>
        </authorList>
    </citation>
    <scope>NUCLEOTIDE SEQUENCE</scope>
    <source>
        <strain evidence="10">CGMCC 1.15794</strain>
    </source>
</reference>
<keyword evidence="8" id="KW-0479">Metal-binding</keyword>
<feature type="active site" evidence="8">
    <location>
        <position position="267"/>
    </location>
</feature>
<dbReference type="GO" id="GO:0005737">
    <property type="term" value="C:cytoplasm"/>
    <property type="evidence" value="ECO:0007669"/>
    <property type="project" value="UniProtKB-SubCell"/>
</dbReference>
<gene>
    <name evidence="8 10" type="primary">pepA</name>
    <name evidence="10" type="ORF">GCM10010921_03600</name>
</gene>
<dbReference type="InterPro" id="IPR023042">
    <property type="entry name" value="Peptidase_M17_leu_NH2_pept"/>
</dbReference>
<feature type="binding site" evidence="8">
    <location>
        <position position="337"/>
    </location>
    <ligand>
        <name>Mn(2+)</name>
        <dbReference type="ChEBI" id="CHEBI:29035"/>
        <label>1</label>
    </ligand>
</feature>
<evidence type="ECO:0000256" key="8">
    <source>
        <dbReference type="HAMAP-Rule" id="MF_00181"/>
    </source>
</evidence>
<keyword evidence="6 8" id="KW-0378">Hydrolase</keyword>
<evidence type="ECO:0000256" key="3">
    <source>
        <dbReference type="ARBA" id="ARBA00009528"/>
    </source>
</evidence>
<dbReference type="SUPFAM" id="SSF52949">
    <property type="entry name" value="Macro domain-like"/>
    <property type="match status" value="1"/>
</dbReference>
<accession>A0A917ICM6</accession>
<comment type="similarity">
    <text evidence="3 8">Belongs to the peptidase M17 family.</text>
</comment>
<sequence length="500" mass="51614">MDGMPFPALALTADPFPSDSADAAILALPALGDDRDEPSGFTGLRPVLDAIGFTGSRNAYARVYAPDVTDRPLAVVGLGSSPDAAAVREAVGTAARQLTGFDTVSVMVAADVDDAWRAAAEGAALGGYSFDSFKSDDEEKAAKRRRAAKVLVHGAPHADDRALDAVRAGAAAVALVKDLVSTPADRQSPAQLAEAAVDAVAGLDIDVTVYDEKDLEEGGFGGILGVGRGSDRPPRLVRLDYAPDGAQRHVALVGKGITFDTGGLSLKPAASMMGMNEDMTGAAEVLAVVRAAAELRLPVHVTAWMCIAENMPSGRATRPGDVLRVLDGTTVEITNTDAEGRLVLADGLVAASREHPDVIVDVATLTGAILVALGTRHTGVMGHGDAVDAFLRAADCTGELAWPLPLPEYIGEELESRIADLRNANMGSRAGGSLYAGLFLQRFVGRTGEGEDAPRIPWVHLDIAGSAMSATGAYGFTDKGPTGATVRALIDFVAAGGEVQ</sequence>
<dbReference type="Gene3D" id="3.40.220.10">
    <property type="entry name" value="Leucine Aminopeptidase, subunit E, domain 1"/>
    <property type="match status" value="1"/>
</dbReference>
<keyword evidence="5 8" id="KW-0645">Protease</keyword>
<feature type="binding site" evidence="8">
    <location>
        <position position="260"/>
    </location>
    <ligand>
        <name>Mn(2+)</name>
        <dbReference type="ChEBI" id="CHEBI:29035"/>
        <label>1</label>
    </ligand>
</feature>
<dbReference type="PANTHER" id="PTHR11963:SF23">
    <property type="entry name" value="CYTOSOL AMINOPEPTIDASE"/>
    <property type="match status" value="1"/>
</dbReference>
<comment type="subcellular location">
    <subcellularLocation>
        <location evidence="8">Cytoplasm</location>
    </subcellularLocation>
</comment>
<evidence type="ECO:0000259" key="9">
    <source>
        <dbReference type="PROSITE" id="PS00631"/>
    </source>
</evidence>
<feature type="binding site" evidence="8">
    <location>
        <position position="260"/>
    </location>
    <ligand>
        <name>Mn(2+)</name>
        <dbReference type="ChEBI" id="CHEBI:29035"/>
        <label>2</label>
    </ligand>
</feature>
<dbReference type="CDD" id="cd00433">
    <property type="entry name" value="Peptidase_M17"/>
    <property type="match status" value="1"/>
</dbReference>
<feature type="binding site" evidence="8">
    <location>
        <position position="339"/>
    </location>
    <ligand>
        <name>Mn(2+)</name>
        <dbReference type="ChEBI" id="CHEBI:29035"/>
        <label>1</label>
    </ligand>
</feature>
<comment type="caution">
    <text evidence="10">The sequence shown here is derived from an EMBL/GenBank/DDBJ whole genome shotgun (WGS) entry which is preliminary data.</text>
</comment>
<dbReference type="HAMAP" id="MF_00181">
    <property type="entry name" value="Cytosol_peptidase_M17"/>
    <property type="match status" value="1"/>
</dbReference>
<comment type="catalytic activity">
    <reaction evidence="1 8">
        <text>Release of an N-terminal amino acid, Xaa-|-Yaa-, in which Xaa is preferably Leu, but may be other amino acids including Pro although not Arg or Lys, and Yaa may be Pro. Amino acid amides and methyl esters are also readily hydrolyzed, but rates on arylamides are exceedingly low.</text>
        <dbReference type="EC" id="3.4.11.1"/>
    </reaction>
</comment>
<evidence type="ECO:0000313" key="10">
    <source>
        <dbReference type="EMBL" id="GGH35295.1"/>
    </source>
</evidence>
<comment type="cofactor">
    <cofactor evidence="8">
        <name>Mn(2+)</name>
        <dbReference type="ChEBI" id="CHEBI:29035"/>
    </cofactor>
    <text evidence="8">Binds 2 manganese ions per subunit.</text>
</comment>
<evidence type="ECO:0000256" key="5">
    <source>
        <dbReference type="ARBA" id="ARBA00022670"/>
    </source>
</evidence>
<keyword evidence="4 8" id="KW-0031">Aminopeptidase</keyword>
<dbReference type="PRINTS" id="PR00481">
    <property type="entry name" value="LAMNOPPTDASE"/>
</dbReference>
<dbReference type="PROSITE" id="PS00631">
    <property type="entry name" value="CYTOSOL_AP"/>
    <property type="match status" value="1"/>
</dbReference>
<protein>
    <recommendedName>
        <fullName evidence="8">Probable cytosol aminopeptidase</fullName>
        <ecNumber evidence="8">3.4.11.1</ecNumber>
    </recommendedName>
    <alternativeName>
        <fullName evidence="8">Leucine aminopeptidase</fullName>
        <shortName evidence="8">LAP</shortName>
        <ecNumber evidence="8">3.4.11.10</ecNumber>
    </alternativeName>
    <alternativeName>
        <fullName evidence="8">Leucyl aminopeptidase</fullName>
    </alternativeName>
</protein>
<dbReference type="EC" id="3.4.11.10" evidence="8"/>
<proteinExistence type="inferred from homology"/>
<dbReference type="Pfam" id="PF00883">
    <property type="entry name" value="Peptidase_M17"/>
    <property type="match status" value="1"/>
</dbReference>
<feature type="active site" evidence="8">
    <location>
        <position position="341"/>
    </location>
</feature>
<dbReference type="Gene3D" id="3.40.630.10">
    <property type="entry name" value="Zn peptidases"/>
    <property type="match status" value="1"/>
</dbReference>
<dbReference type="GO" id="GO:0030145">
    <property type="term" value="F:manganese ion binding"/>
    <property type="evidence" value="ECO:0007669"/>
    <property type="project" value="UniProtKB-UniRule"/>
</dbReference>
<dbReference type="GO" id="GO:0070006">
    <property type="term" value="F:metalloaminopeptidase activity"/>
    <property type="evidence" value="ECO:0007669"/>
    <property type="project" value="InterPro"/>
</dbReference>
<evidence type="ECO:0000256" key="7">
    <source>
        <dbReference type="ARBA" id="ARBA00049972"/>
    </source>
</evidence>
<evidence type="ECO:0000256" key="2">
    <source>
        <dbReference type="ARBA" id="ARBA00000967"/>
    </source>
</evidence>
<dbReference type="InterPro" id="IPR000819">
    <property type="entry name" value="Peptidase_M17_C"/>
</dbReference>
<dbReference type="AlphaFoldDB" id="A0A917ICM6"/>
<comment type="catalytic activity">
    <reaction evidence="2 8">
        <text>Release of an N-terminal amino acid, preferentially leucine, but not glutamic or aspartic acids.</text>
        <dbReference type="EC" id="3.4.11.10"/>
    </reaction>
</comment>
<dbReference type="InterPro" id="IPR043472">
    <property type="entry name" value="Macro_dom-like"/>
</dbReference>
<dbReference type="NCBIfam" id="NF002073">
    <property type="entry name" value="PRK00913.1-2"/>
    <property type="match status" value="1"/>
</dbReference>
<dbReference type="PANTHER" id="PTHR11963">
    <property type="entry name" value="LEUCINE AMINOPEPTIDASE-RELATED"/>
    <property type="match status" value="1"/>
</dbReference>
<keyword evidence="11" id="KW-1185">Reference proteome</keyword>
<organism evidence="10 11">
    <name type="scientific">Microbacterium album</name>
    <dbReference type="NCBI Taxonomy" id="2053191"/>
    <lineage>
        <taxon>Bacteria</taxon>
        <taxon>Bacillati</taxon>
        <taxon>Actinomycetota</taxon>
        <taxon>Actinomycetes</taxon>
        <taxon>Micrococcales</taxon>
        <taxon>Microbacteriaceae</taxon>
        <taxon>Microbacterium</taxon>
    </lineage>
</organism>
<evidence type="ECO:0000256" key="6">
    <source>
        <dbReference type="ARBA" id="ARBA00022801"/>
    </source>
</evidence>
<evidence type="ECO:0000256" key="1">
    <source>
        <dbReference type="ARBA" id="ARBA00000135"/>
    </source>
</evidence>
<feature type="binding site" evidence="8">
    <location>
        <position position="255"/>
    </location>
    <ligand>
        <name>Mn(2+)</name>
        <dbReference type="ChEBI" id="CHEBI:29035"/>
        <label>2</label>
    </ligand>
</feature>
<dbReference type="EC" id="3.4.11.1" evidence="8"/>
<dbReference type="Pfam" id="PF02789">
    <property type="entry name" value="Peptidase_M17_N"/>
    <property type="match status" value="1"/>
</dbReference>
<dbReference type="Proteomes" id="UP000657592">
    <property type="component" value="Unassembled WGS sequence"/>
</dbReference>
<dbReference type="SUPFAM" id="SSF53187">
    <property type="entry name" value="Zn-dependent exopeptidases"/>
    <property type="match status" value="1"/>
</dbReference>
<keyword evidence="8" id="KW-0963">Cytoplasm</keyword>
<feature type="domain" description="Cytosol aminopeptidase" evidence="9">
    <location>
        <begin position="335"/>
        <end position="342"/>
    </location>
</feature>
<evidence type="ECO:0000313" key="11">
    <source>
        <dbReference type="Proteomes" id="UP000657592"/>
    </source>
</evidence>